<evidence type="ECO:0000259" key="2">
    <source>
        <dbReference type="Pfam" id="PF22980"/>
    </source>
</evidence>
<accession>A0ABR2Y4S1</accession>
<keyword evidence="4" id="KW-1185">Reference proteome</keyword>
<proteinExistence type="predicted"/>
<organism evidence="3 4">
    <name type="scientific">Seiridium cardinale</name>
    <dbReference type="NCBI Taxonomy" id="138064"/>
    <lineage>
        <taxon>Eukaryota</taxon>
        <taxon>Fungi</taxon>
        <taxon>Dikarya</taxon>
        <taxon>Ascomycota</taxon>
        <taxon>Pezizomycotina</taxon>
        <taxon>Sordariomycetes</taxon>
        <taxon>Xylariomycetidae</taxon>
        <taxon>Amphisphaeriales</taxon>
        <taxon>Sporocadaceae</taxon>
        <taxon>Seiridium</taxon>
    </lineage>
</organism>
<protein>
    <recommendedName>
        <fullName evidence="2">Myb-like DNA-binding domain-containing protein</fullName>
    </recommendedName>
</protein>
<sequence>MSNNDNVMARFLFAILQQKNLKDIDWNKVASNPILASPISNGHAARMRYSRFRSAMLGLEPQPRNRTAKEKPNRITKSKKEPRDSKLKKKEDGVKIESVAEPASVAESTEGSSPAPRIKQESVPPTYQNSCLTPTSMSTTPAAATHHVIQPRLLTPCSDTDGYPTSPAMMPSPAHEMMNPQPSYDFPMGHFGHDQTMWSHSPMFPAYEPSYTFEGMPMAFDHIHHHGECTSMPGVGEAEGENINVKHEHWDNQLSVHRIVASSLIIKSHQPQAKGESTVADPGSSVIMSPDGNTRWDNSEMHTKLLLAIVEACLKDGELIRMQAGAASRVMAAKGLNVTGEAIRVNVKTNTQVKVLVQYQRGFVSKANRGGQWLSGR</sequence>
<feature type="domain" description="Myb-like DNA-binding" evidence="2">
    <location>
        <begin position="8"/>
        <end position="56"/>
    </location>
</feature>
<evidence type="ECO:0000313" key="4">
    <source>
        <dbReference type="Proteomes" id="UP001465668"/>
    </source>
</evidence>
<feature type="compositionally biased region" description="Polar residues" evidence="1">
    <location>
        <begin position="123"/>
        <end position="132"/>
    </location>
</feature>
<feature type="compositionally biased region" description="Basic and acidic residues" evidence="1">
    <location>
        <begin position="67"/>
        <end position="95"/>
    </location>
</feature>
<reference evidence="3 4" key="1">
    <citation type="submission" date="2024-02" db="EMBL/GenBank/DDBJ databases">
        <title>First draft genome assembly of two strains of Seiridium cardinale.</title>
        <authorList>
            <person name="Emiliani G."/>
            <person name="Scali E."/>
        </authorList>
    </citation>
    <scope>NUCLEOTIDE SEQUENCE [LARGE SCALE GENOMIC DNA]</scope>
    <source>
        <strain evidence="3 4">BM-138-000479</strain>
    </source>
</reference>
<dbReference type="Pfam" id="PF22980">
    <property type="entry name" value="Myb_DNA-bind_8"/>
    <property type="match status" value="1"/>
</dbReference>
<comment type="caution">
    <text evidence="3">The sequence shown here is derived from an EMBL/GenBank/DDBJ whole genome shotgun (WGS) entry which is preliminary data.</text>
</comment>
<dbReference type="EMBL" id="JARVKM010000004">
    <property type="protein sequence ID" value="KAK9781121.1"/>
    <property type="molecule type" value="Genomic_DNA"/>
</dbReference>
<dbReference type="Proteomes" id="UP001465668">
    <property type="component" value="Unassembled WGS sequence"/>
</dbReference>
<dbReference type="InterPro" id="IPR054505">
    <property type="entry name" value="Myb_DNA-bind_8"/>
</dbReference>
<evidence type="ECO:0000313" key="3">
    <source>
        <dbReference type="EMBL" id="KAK9781121.1"/>
    </source>
</evidence>
<gene>
    <name evidence="3" type="ORF">SCAR479_04942</name>
</gene>
<evidence type="ECO:0000256" key="1">
    <source>
        <dbReference type="SAM" id="MobiDB-lite"/>
    </source>
</evidence>
<feature type="region of interest" description="Disordered" evidence="1">
    <location>
        <begin position="55"/>
        <end position="133"/>
    </location>
</feature>
<name>A0ABR2Y4S1_9PEZI</name>